<dbReference type="GO" id="GO:0003677">
    <property type="term" value="F:DNA binding"/>
    <property type="evidence" value="ECO:0007669"/>
    <property type="project" value="UniProtKB-KW"/>
</dbReference>
<protein>
    <submittedName>
        <fullName evidence="3">Uncharacterized protein</fullName>
    </submittedName>
</protein>
<name>A0A803K8H9_XENTR</name>
<sequence length="518" mass="56641">MGQTEDETYSTILPEAVELSGSELVTEYPNYQGLQEASRMVESIQQSSEGLSPRGAALDRGVHRCLGTGWGAHLLDLYAQGSWSEDLSETPSNVLELRAIFQALLSFREVLLGSAVSQNGQCCDCSIYQRPRGNKEQDLIQGNSPNYGMGTESPFRPDCSPYPGSSEYRSRLSEQISSTQWGVGVGPEDIQLASVCLGLPTGGPDGNRSELQTSDLLLQSPLSGCSSGGCLLSGLGGPIRVYLSSSPDYPESSVENPSDQDEGHRRSPRLAEETLVSVPEAFAGGGSFATSKCQGPSSSWQMEASESSEPLASGLEAERWILKKYGCSDSARGNNTMSKYHKVWRGFCSWASESLINPLSPSVVDILEFLQEGLQKGLSLSTLKGQVSALSAILEVRWSRDPLIERFFKAVLRIRPPVKPVQPTWDLPLVLEFLSAKSFEPLEEIPLWLLTLKTFFLVAEKRLPRIHPATVNAIYSSGVYSWQAFVRLAENTPCLTSAIGLQRSWKSFAFTHHEMLLV</sequence>
<dbReference type="PANTHER" id="PTHR33066">
    <property type="entry name" value="INTEGRASE_SAM-LIKE_N DOMAIN-CONTAINING PROTEIN"/>
    <property type="match status" value="1"/>
</dbReference>
<dbReference type="Ensembl" id="ENSXETT00000116068">
    <property type="protein sequence ID" value="ENSXETP00000116705"/>
    <property type="gene ID" value="ENSXETG00000043352"/>
</dbReference>
<evidence type="ECO:0000313" key="3">
    <source>
        <dbReference type="Ensembl" id="ENSXETP00000116705"/>
    </source>
</evidence>
<reference evidence="3" key="2">
    <citation type="submission" date="2021-03" db="UniProtKB">
        <authorList>
            <consortium name="Ensembl"/>
        </authorList>
    </citation>
    <scope>IDENTIFICATION</scope>
</reference>
<feature type="compositionally biased region" description="Polar residues" evidence="2">
    <location>
        <begin position="244"/>
        <end position="257"/>
    </location>
</feature>
<reference evidence="3" key="1">
    <citation type="journal article" date="2010" name="Science">
        <title>The genome of the Western clawed frog Xenopus tropicalis.</title>
        <authorList>
            <person name="Hellsten U."/>
            <person name="Harland R.M."/>
            <person name="Gilchrist M.J."/>
            <person name="Hendrix D."/>
            <person name="Jurka J."/>
            <person name="Kapitonov V."/>
            <person name="Ovcharenko I."/>
            <person name="Putnam N.H."/>
            <person name="Shu S."/>
            <person name="Taher L."/>
            <person name="Blitz I.L."/>
            <person name="Blumberg B."/>
            <person name="Dichmann D.S."/>
            <person name="Dubchak I."/>
            <person name="Amaya E."/>
            <person name="Detter J.C."/>
            <person name="Fletcher R."/>
            <person name="Gerhard D.S."/>
            <person name="Goodstein D."/>
            <person name="Graves T."/>
            <person name="Grigoriev I.V."/>
            <person name="Grimwood J."/>
            <person name="Kawashima T."/>
            <person name="Lindquist E."/>
            <person name="Lucas S.M."/>
            <person name="Mead P.E."/>
            <person name="Mitros T."/>
            <person name="Ogino H."/>
            <person name="Ohta Y."/>
            <person name="Poliakov A.V."/>
            <person name="Pollet N."/>
            <person name="Robert J."/>
            <person name="Salamov A."/>
            <person name="Sater A.K."/>
            <person name="Schmutz J."/>
            <person name="Terry A."/>
            <person name="Vize P.D."/>
            <person name="Warren W.C."/>
            <person name="Wells D."/>
            <person name="Wills A."/>
            <person name="Wilson R.K."/>
            <person name="Zimmerman L.B."/>
            <person name="Zorn A.M."/>
            <person name="Grainger R."/>
            <person name="Grammer T."/>
            <person name="Khokha M.K."/>
            <person name="Richardson P.M."/>
            <person name="Rokhsar D.S."/>
        </authorList>
    </citation>
    <scope>NUCLEOTIDE SEQUENCE [LARGE SCALE GENOMIC DNA]</scope>
    <source>
        <strain evidence="3">Nigerian</strain>
    </source>
</reference>
<evidence type="ECO:0000256" key="1">
    <source>
        <dbReference type="ARBA" id="ARBA00023125"/>
    </source>
</evidence>
<keyword evidence="1" id="KW-0238">DNA-binding</keyword>
<dbReference type="Gene3D" id="1.10.150.130">
    <property type="match status" value="1"/>
</dbReference>
<evidence type="ECO:0000256" key="2">
    <source>
        <dbReference type="SAM" id="MobiDB-lite"/>
    </source>
</evidence>
<dbReference type="SUPFAM" id="SSF47823">
    <property type="entry name" value="lambda integrase-like, N-terminal domain"/>
    <property type="match status" value="1"/>
</dbReference>
<organism evidence="3">
    <name type="scientific">Xenopus tropicalis</name>
    <name type="common">Western clawed frog</name>
    <name type="synonym">Silurana tropicalis</name>
    <dbReference type="NCBI Taxonomy" id="8364"/>
    <lineage>
        <taxon>Eukaryota</taxon>
        <taxon>Metazoa</taxon>
        <taxon>Chordata</taxon>
        <taxon>Craniata</taxon>
        <taxon>Vertebrata</taxon>
        <taxon>Euteleostomi</taxon>
        <taxon>Amphibia</taxon>
        <taxon>Batrachia</taxon>
        <taxon>Anura</taxon>
        <taxon>Pipoidea</taxon>
        <taxon>Pipidae</taxon>
        <taxon>Xenopodinae</taxon>
        <taxon>Xenopus</taxon>
        <taxon>Silurana</taxon>
    </lineage>
</organism>
<dbReference type="GeneTree" id="ENSGT01130000278482"/>
<dbReference type="PANTHER" id="PTHR33066:SF2">
    <property type="entry name" value="FILAGGRIN-2-LIKE"/>
    <property type="match status" value="1"/>
</dbReference>
<dbReference type="InterPro" id="IPR010998">
    <property type="entry name" value="Integrase_recombinase_N"/>
</dbReference>
<dbReference type="InParanoid" id="A0A803K8H9"/>
<feature type="region of interest" description="Disordered" evidence="2">
    <location>
        <begin position="244"/>
        <end position="268"/>
    </location>
</feature>
<accession>A0A803K8H9</accession>
<proteinExistence type="predicted"/>
<dbReference type="AlphaFoldDB" id="A0A803K8H9"/>